<dbReference type="InterPro" id="IPR029063">
    <property type="entry name" value="SAM-dependent_MTases_sf"/>
</dbReference>
<dbReference type="Pfam" id="PF05063">
    <property type="entry name" value="MT-A70"/>
    <property type="match status" value="1"/>
</dbReference>
<name>A0A5P2QS45_9RHOB</name>
<dbReference type="SUPFAM" id="SSF53335">
    <property type="entry name" value="S-adenosyl-L-methionine-dependent methyltransferases"/>
    <property type="match status" value="1"/>
</dbReference>
<dbReference type="PANTHER" id="PTHR12829">
    <property type="entry name" value="N6-ADENOSINE-METHYLTRANSFERASE"/>
    <property type="match status" value="1"/>
</dbReference>
<organism evidence="5 6">
    <name type="scientific">Paracoccus yeei</name>
    <dbReference type="NCBI Taxonomy" id="147645"/>
    <lineage>
        <taxon>Bacteria</taxon>
        <taxon>Pseudomonadati</taxon>
        <taxon>Pseudomonadota</taxon>
        <taxon>Alphaproteobacteria</taxon>
        <taxon>Rhodobacterales</taxon>
        <taxon>Paracoccaceae</taxon>
        <taxon>Paracoccus</taxon>
    </lineage>
</organism>
<dbReference type="EMBL" id="CP044081">
    <property type="protein sequence ID" value="QEU08206.1"/>
    <property type="molecule type" value="Genomic_DNA"/>
</dbReference>
<evidence type="ECO:0000313" key="6">
    <source>
        <dbReference type="Proteomes" id="UP000324507"/>
    </source>
</evidence>
<accession>A0A5P2QS45</accession>
<dbReference type="GO" id="GO:0032259">
    <property type="term" value="P:methylation"/>
    <property type="evidence" value="ECO:0007669"/>
    <property type="project" value="UniProtKB-KW"/>
</dbReference>
<dbReference type="InterPro" id="IPR007757">
    <property type="entry name" value="MT-A70-like"/>
</dbReference>
<dbReference type="PANTHER" id="PTHR12829:SF7">
    <property type="entry name" value="N6-ADENOSINE-METHYLTRANSFERASE CATALYTIC SUBUNIT"/>
    <property type="match status" value="1"/>
</dbReference>
<evidence type="ECO:0000256" key="4">
    <source>
        <dbReference type="PROSITE-ProRule" id="PRU00489"/>
    </source>
</evidence>
<dbReference type="AlphaFoldDB" id="A0A5P2QS45"/>
<evidence type="ECO:0000256" key="3">
    <source>
        <dbReference type="ARBA" id="ARBA00022691"/>
    </source>
</evidence>
<evidence type="ECO:0000256" key="1">
    <source>
        <dbReference type="ARBA" id="ARBA00022603"/>
    </source>
</evidence>
<dbReference type="REBASE" id="368701">
    <property type="entry name" value="M.Pye643ORF9440P"/>
</dbReference>
<dbReference type="GO" id="GO:0008168">
    <property type="term" value="F:methyltransferase activity"/>
    <property type="evidence" value="ECO:0007669"/>
    <property type="project" value="UniProtKB-KW"/>
</dbReference>
<protein>
    <submittedName>
        <fullName evidence="5">DNA methyltransferase</fullName>
    </submittedName>
</protein>
<proteinExistence type="inferred from homology"/>
<keyword evidence="2 5" id="KW-0808">Transferase</keyword>
<gene>
    <name evidence="5" type="ORF">FOB51_09440</name>
</gene>
<dbReference type="RefSeq" id="WP_150350395.1">
    <property type="nucleotide sequence ID" value="NZ_CP044081.1"/>
</dbReference>
<dbReference type="Proteomes" id="UP000324507">
    <property type="component" value="Chromosome"/>
</dbReference>
<keyword evidence="3" id="KW-0949">S-adenosyl-L-methionine</keyword>
<keyword evidence="1 5" id="KW-0489">Methyltransferase</keyword>
<comment type="similarity">
    <text evidence="4">Belongs to the MT-A70-like family.</text>
</comment>
<dbReference type="PROSITE" id="PS51143">
    <property type="entry name" value="MT_A70"/>
    <property type="match status" value="1"/>
</dbReference>
<sequence length="192" mass="21248">MCSLVQSFYDLRPLDGFGLIMADPPWAFKTRSAKGVTVKGAGGQYRLMTLDDIKAMPVSILAADDSVLWLWATNPMLREAIAVMDAWGFTFKTAGHWAKRTPKGKLAFGTGYILRCAGEPFLIGTRGAPKTSKRVRSVIEGPLREHSRKPDEAFGAAEALMPDARRIELFSRQRRPGWVTWGNETQKFGDAA</sequence>
<evidence type="ECO:0000313" key="5">
    <source>
        <dbReference type="EMBL" id="QEU08206.1"/>
    </source>
</evidence>
<reference evidence="5 6" key="1">
    <citation type="submission" date="2019-09" db="EMBL/GenBank/DDBJ databases">
        <title>FDA dAtabase for Regulatory Grade micrObial Sequences (FDA-ARGOS): Supporting development and validation of Infectious Disease Dx tests.</title>
        <authorList>
            <person name="Sciortino C."/>
            <person name="Tallon L."/>
            <person name="Sadzewicz L."/>
            <person name="Vavikolanu K."/>
            <person name="Mehta A."/>
            <person name="Aluvathingal J."/>
            <person name="Nadendla S."/>
            <person name="Nandy P."/>
            <person name="Geyer C."/>
            <person name="Yan Y."/>
            <person name="Sichtig H."/>
        </authorList>
    </citation>
    <scope>NUCLEOTIDE SEQUENCE [LARGE SCALE GENOMIC DNA]</scope>
    <source>
        <strain evidence="5 6">FDAARGOS_643</strain>
    </source>
</reference>
<evidence type="ECO:0000256" key="2">
    <source>
        <dbReference type="ARBA" id="ARBA00022679"/>
    </source>
</evidence>